<dbReference type="PANTHER" id="PTHR37984:SF15">
    <property type="entry name" value="INTEGRASE CATALYTIC DOMAIN-CONTAINING PROTEIN"/>
    <property type="match status" value="1"/>
</dbReference>
<dbReference type="FunFam" id="3.30.420.10:FF:000269">
    <property type="entry name" value="Uncharacterized protein"/>
    <property type="match status" value="1"/>
</dbReference>
<evidence type="ECO:0000256" key="3">
    <source>
        <dbReference type="ARBA" id="ARBA00039658"/>
    </source>
</evidence>
<dbReference type="Pfam" id="PF17919">
    <property type="entry name" value="RT_RNaseH_2"/>
    <property type="match status" value="1"/>
</dbReference>
<dbReference type="FunFam" id="1.10.340.70:FF:000001">
    <property type="entry name" value="Retrovirus-related Pol polyprotein from transposon gypsy-like Protein"/>
    <property type="match status" value="1"/>
</dbReference>
<dbReference type="PROSITE" id="PS50878">
    <property type="entry name" value="RT_POL"/>
    <property type="match status" value="1"/>
</dbReference>
<dbReference type="CDD" id="cd01647">
    <property type="entry name" value="RT_LTR"/>
    <property type="match status" value="1"/>
</dbReference>
<dbReference type="InterPro" id="IPR043128">
    <property type="entry name" value="Rev_trsase/Diguanyl_cyclase"/>
</dbReference>
<evidence type="ECO:0000259" key="5">
    <source>
        <dbReference type="PROSITE" id="PS50878"/>
    </source>
</evidence>
<dbReference type="GO" id="GO:0015074">
    <property type="term" value="P:DNA integration"/>
    <property type="evidence" value="ECO:0007669"/>
    <property type="project" value="InterPro"/>
</dbReference>
<dbReference type="Pfam" id="PF17921">
    <property type="entry name" value="Integrase_H2C2"/>
    <property type="match status" value="1"/>
</dbReference>
<evidence type="ECO:0000259" key="6">
    <source>
        <dbReference type="PROSITE" id="PS50994"/>
    </source>
</evidence>
<reference evidence="7" key="2">
    <citation type="submission" date="2025-09" db="UniProtKB">
        <authorList>
            <consortium name="Ensembl"/>
        </authorList>
    </citation>
    <scope>IDENTIFICATION</scope>
</reference>
<dbReference type="InterPro" id="IPR041588">
    <property type="entry name" value="Integrase_H2C2"/>
</dbReference>
<dbReference type="InterPro" id="IPR001584">
    <property type="entry name" value="Integrase_cat-core"/>
</dbReference>
<keyword evidence="8" id="KW-1185">Reference proteome</keyword>
<dbReference type="EC" id="3.1.26.4" evidence="2"/>
<feature type="domain" description="Reverse transcriptase" evidence="5">
    <location>
        <begin position="273"/>
        <end position="452"/>
    </location>
</feature>
<dbReference type="InterPro" id="IPR041577">
    <property type="entry name" value="RT_RNaseH_2"/>
</dbReference>
<dbReference type="FunFam" id="3.10.10.10:FF:000004">
    <property type="entry name" value="Uncharacterized protein"/>
    <property type="match status" value="1"/>
</dbReference>
<dbReference type="Gene3D" id="3.30.420.10">
    <property type="entry name" value="Ribonuclease H-like superfamily/Ribonuclease H"/>
    <property type="match status" value="1"/>
</dbReference>
<organism evidence="7 8">
    <name type="scientific">Gadus morhua</name>
    <name type="common">Atlantic cod</name>
    <dbReference type="NCBI Taxonomy" id="8049"/>
    <lineage>
        <taxon>Eukaryota</taxon>
        <taxon>Metazoa</taxon>
        <taxon>Chordata</taxon>
        <taxon>Craniata</taxon>
        <taxon>Vertebrata</taxon>
        <taxon>Euteleostomi</taxon>
        <taxon>Actinopterygii</taxon>
        <taxon>Neopterygii</taxon>
        <taxon>Teleostei</taxon>
        <taxon>Neoteleostei</taxon>
        <taxon>Acanthomorphata</taxon>
        <taxon>Zeiogadaria</taxon>
        <taxon>Gadariae</taxon>
        <taxon>Gadiformes</taxon>
        <taxon>Gadoidei</taxon>
        <taxon>Gadidae</taxon>
        <taxon>Gadus</taxon>
    </lineage>
</organism>
<dbReference type="GO" id="GO:0004523">
    <property type="term" value="F:RNA-DNA hybrid ribonuclease activity"/>
    <property type="evidence" value="ECO:0007669"/>
    <property type="project" value="UniProtKB-EC"/>
</dbReference>
<dbReference type="InterPro" id="IPR036397">
    <property type="entry name" value="RNaseH_sf"/>
</dbReference>
<dbReference type="Proteomes" id="UP000694546">
    <property type="component" value="Chromosome 21"/>
</dbReference>
<dbReference type="Ensembl" id="ENSGMOT00000035081.1">
    <property type="protein sequence ID" value="ENSGMOP00000031439.1"/>
    <property type="gene ID" value="ENSGMOG00000022278.1"/>
</dbReference>
<dbReference type="PANTHER" id="PTHR37984">
    <property type="entry name" value="PROTEIN CBG26694"/>
    <property type="match status" value="1"/>
</dbReference>
<feature type="domain" description="Integrase catalytic" evidence="6">
    <location>
        <begin position="920"/>
        <end position="1077"/>
    </location>
</feature>
<dbReference type="SUPFAM" id="SSF53098">
    <property type="entry name" value="Ribonuclease H-like"/>
    <property type="match status" value="1"/>
</dbReference>
<dbReference type="CDD" id="cd09274">
    <property type="entry name" value="RNase_HI_RT_Ty3"/>
    <property type="match status" value="1"/>
</dbReference>
<name>A0A8C5ALB3_GADMO</name>
<proteinExistence type="inferred from homology"/>
<evidence type="ECO:0000256" key="4">
    <source>
        <dbReference type="SAM" id="MobiDB-lite"/>
    </source>
</evidence>
<dbReference type="InterPro" id="IPR012337">
    <property type="entry name" value="RNaseH-like_sf"/>
</dbReference>
<evidence type="ECO:0000313" key="7">
    <source>
        <dbReference type="Ensembl" id="ENSGMOP00000031439.1"/>
    </source>
</evidence>
<evidence type="ECO:0000256" key="2">
    <source>
        <dbReference type="ARBA" id="ARBA00012180"/>
    </source>
</evidence>
<dbReference type="Gene3D" id="3.10.10.10">
    <property type="entry name" value="HIV Type 1 Reverse Transcriptase, subunit A, domain 1"/>
    <property type="match status" value="1"/>
</dbReference>
<dbReference type="GeneTree" id="ENSGT01100000263500"/>
<dbReference type="FunFam" id="3.10.20.370:FF:000001">
    <property type="entry name" value="Retrovirus-related Pol polyprotein from transposon 17.6-like protein"/>
    <property type="match status" value="1"/>
</dbReference>
<sequence length="1375" mass="154846">MTVVFPQAFLGVSIEVPTLALVVPDVRATSQSLVLIGTKPMDVLYDTFSEGDSTNYQPAHYSYQAVIKVLELRHRQASNSHGMVKLQEKKPEVVPAGKTVVIEGFIVANDFQNEKTVVVEHSSSSTLPGGLIVKSCLVDFPNQRPFKLPVIVSNVSEHDVIIPAGCKLADISTYQSVLSQQQVNQPADAESSQKSNLHFNFGDSPIPPDWKERIVEKLHNMPEVFAQHDLDFGRTDKVAHHIKLSDETPFKQRPRPIHPADVEAVRKHIQELLQTGVIRESESPFLSPIVVVKKKNGTVRLCIDYRKLNLQTIKDAYALPKLEDTFSALSGSQWFSVLDLKSGYYQIEVEEKDKSKTAFVCPLGFWEFNRMPQGVTNAPSTFQRLMEKCMGDMHLQGVLVFLDDLIIFSKTLEEHEARLVKVLGCLKEFGLKLSPEKCSFFQTSVRYLGHVVSRNGVETDPEKIASLKTWPVPRNLRELRSFLGFAGYYRRFVKGYSDIVKSLHGLTSGYPPPRKKSNLKPSTDQTYHDPKAPFGGRWTPACQQAFKQVIEALTTAPVLGFADPQKPYVLHTDASTSGLGAVLYQEQEGQLRVIAYASRGLSRSESRYPAHKLEFLALKWSVAEKFCDYLYGNHFTVVTDNNPLTYILTTAKLDATSYRWLATLSTFSFKLVFRPGKQNSDADGLSRRPHGELSDDPKSQKERERICQFTRDHLSDPDSIDAVDQAVVQAICERQFVYSDNLYVHGGATLVETLTTSTRAVPDSYGKEDRLGGLPFIPHLTEVELASKQRADQCLKHVIYQLECGEKPPPTLRNELPELPLLLRELQRLELLNNVLYRRRQVGAQTSYQLVLPAELRDMVLVSLHDHMGHMGADRTLDLARTRFFWPKMALDVEKKVKTCGRCVRRKALPERAAPLVNINTTRPLELLCMDFLSLEPDSSGTKDILVITDHFTKFAVAIPTPNQKARTVAKCLWDNFIVHYGFPERLHSDQGPDFESHMIKELCRVAGIHNVRTTPYHPRGNPVERFNRTLLNMLGKLGNQEKSRWREFVKPLVHAYNCTRNEVTGFTPYKLMFGRQPRLPVDLAFGLPVQGGQHTSHSQYVQTLKSRLQGSYKMATTNAAKTVSRNKTRYDKRVTASDLDVGDRVLIRNVRLRGKHKISDKWEATVHVVASRAGTLPVYTVKPENREGPLRTLHRDLLLPCGYLPTEDSHPVPQSGKRRPSTRANPSPDETIPSDEEEDEIIPIYWFRDPSSVQVPTFQNTAQFNPGISPEQDAQCQILPLDHLVESTPSVQRVDYLPEIDKQPFRLDCTIDASLVLDQADSQPSDIAHSTTDIAATAEPMGFTENDCTNTQCDKSPDVPCDTGDNQTVGYMYS</sequence>
<dbReference type="InterPro" id="IPR000477">
    <property type="entry name" value="RT_dom"/>
</dbReference>
<dbReference type="GO" id="GO:0003676">
    <property type="term" value="F:nucleic acid binding"/>
    <property type="evidence" value="ECO:0007669"/>
    <property type="project" value="InterPro"/>
</dbReference>
<dbReference type="Gene3D" id="3.10.20.370">
    <property type="match status" value="1"/>
</dbReference>
<dbReference type="InterPro" id="IPR043502">
    <property type="entry name" value="DNA/RNA_pol_sf"/>
</dbReference>
<dbReference type="FunFam" id="3.30.70.270:FF:000020">
    <property type="entry name" value="Transposon Tf2-6 polyprotein-like Protein"/>
    <property type="match status" value="1"/>
</dbReference>
<dbReference type="Pfam" id="PF00665">
    <property type="entry name" value="rve"/>
    <property type="match status" value="1"/>
</dbReference>
<dbReference type="Gene3D" id="1.10.340.70">
    <property type="match status" value="1"/>
</dbReference>
<evidence type="ECO:0000256" key="1">
    <source>
        <dbReference type="ARBA" id="ARBA00010879"/>
    </source>
</evidence>
<accession>A0A8C5ALB3</accession>
<dbReference type="OMA" id="ESHMIKE"/>
<reference evidence="7" key="1">
    <citation type="submission" date="2025-08" db="UniProtKB">
        <authorList>
            <consortium name="Ensembl"/>
        </authorList>
    </citation>
    <scope>IDENTIFICATION</scope>
</reference>
<feature type="region of interest" description="Disordered" evidence="4">
    <location>
        <begin position="1205"/>
        <end position="1239"/>
    </location>
</feature>
<dbReference type="Pfam" id="PF00078">
    <property type="entry name" value="RVT_1"/>
    <property type="match status" value="1"/>
</dbReference>
<dbReference type="PROSITE" id="PS50994">
    <property type="entry name" value="INTEGRASE"/>
    <property type="match status" value="1"/>
</dbReference>
<dbReference type="SUPFAM" id="SSF56672">
    <property type="entry name" value="DNA/RNA polymerases"/>
    <property type="match status" value="1"/>
</dbReference>
<protein>
    <recommendedName>
        <fullName evidence="3">Gypsy retrotransposon integrase-like protein 1</fullName>
        <ecNumber evidence="2">3.1.26.4</ecNumber>
    </recommendedName>
</protein>
<evidence type="ECO:0000313" key="8">
    <source>
        <dbReference type="Proteomes" id="UP000694546"/>
    </source>
</evidence>
<dbReference type="Gene3D" id="3.30.70.270">
    <property type="match status" value="2"/>
</dbReference>
<comment type="similarity">
    <text evidence="1">Belongs to the beta type-B retroviral polymerase family. HERV class-II K(HML-2) pol subfamily.</text>
</comment>
<feature type="region of interest" description="Disordered" evidence="4">
    <location>
        <begin position="677"/>
        <end position="702"/>
    </location>
</feature>
<dbReference type="InterPro" id="IPR050951">
    <property type="entry name" value="Retrovirus_Pol_polyprotein"/>
</dbReference>
<feature type="compositionally biased region" description="Basic and acidic residues" evidence="4">
    <location>
        <begin position="684"/>
        <end position="702"/>
    </location>
</feature>